<dbReference type="Proteomes" id="UP001138997">
    <property type="component" value="Unassembled WGS sequence"/>
</dbReference>
<protein>
    <submittedName>
        <fullName evidence="2">Uncharacterized protein</fullName>
    </submittedName>
</protein>
<dbReference type="RefSeq" id="WP_231439979.1">
    <property type="nucleotide sequence ID" value="NZ_JAJOMB010000003.1"/>
</dbReference>
<dbReference type="AlphaFoldDB" id="A0A9X1ND29"/>
<feature type="region of interest" description="Disordered" evidence="1">
    <location>
        <begin position="1"/>
        <end position="32"/>
    </location>
</feature>
<dbReference type="EMBL" id="JAJOMB010000003">
    <property type="protein sequence ID" value="MCD5310803.1"/>
    <property type="molecule type" value="Genomic_DNA"/>
</dbReference>
<evidence type="ECO:0000313" key="2">
    <source>
        <dbReference type="EMBL" id="MCD5310803.1"/>
    </source>
</evidence>
<reference evidence="2" key="1">
    <citation type="submission" date="2021-11" db="EMBL/GenBank/DDBJ databases">
        <title>Streptomyces corallinus and Kineosporia corallina sp. nov., two new coral-derived marine actinobacteria.</title>
        <authorList>
            <person name="Buangrab K."/>
            <person name="Sutthacheep M."/>
            <person name="Yeemin T."/>
            <person name="Harunari E."/>
            <person name="Igarashi Y."/>
            <person name="Sripreechasak P."/>
            <person name="Kanchanasin P."/>
            <person name="Tanasupawat S."/>
            <person name="Phongsopitanun W."/>
        </authorList>
    </citation>
    <scope>NUCLEOTIDE SEQUENCE</scope>
    <source>
        <strain evidence="2">JCM 31032</strain>
    </source>
</reference>
<organism evidence="2 3">
    <name type="scientific">Kineosporia babensis</name>
    <dbReference type="NCBI Taxonomy" id="499548"/>
    <lineage>
        <taxon>Bacteria</taxon>
        <taxon>Bacillati</taxon>
        <taxon>Actinomycetota</taxon>
        <taxon>Actinomycetes</taxon>
        <taxon>Kineosporiales</taxon>
        <taxon>Kineosporiaceae</taxon>
        <taxon>Kineosporia</taxon>
    </lineage>
</organism>
<feature type="compositionally biased region" description="Basic and acidic residues" evidence="1">
    <location>
        <begin position="1"/>
        <end position="15"/>
    </location>
</feature>
<comment type="caution">
    <text evidence="2">The sequence shown here is derived from an EMBL/GenBank/DDBJ whole genome shotgun (WGS) entry which is preliminary data.</text>
</comment>
<proteinExistence type="predicted"/>
<evidence type="ECO:0000256" key="1">
    <source>
        <dbReference type="SAM" id="MobiDB-lite"/>
    </source>
</evidence>
<keyword evidence="3" id="KW-1185">Reference proteome</keyword>
<sequence>MTDETPDTKPDDKPAATRKPRRTTRAQAARAEAAKAQIDVEKVALDAAESFQVVYPTGYSWHVGPDEDEISYEMGPDTVWVDVVDEHVTVPKHGLFRATSLKQLEELRVLAGQGMLARTFVPQKAAE</sequence>
<name>A0A9X1ND29_9ACTN</name>
<gene>
    <name evidence="2" type="ORF">LR394_07850</name>
</gene>
<accession>A0A9X1ND29</accession>
<evidence type="ECO:0000313" key="3">
    <source>
        <dbReference type="Proteomes" id="UP001138997"/>
    </source>
</evidence>